<organism evidence="2">
    <name type="scientific">Streptomyces anulatus</name>
    <name type="common">Streptomyces chrysomallus</name>
    <dbReference type="NCBI Taxonomy" id="1892"/>
    <lineage>
        <taxon>Bacteria</taxon>
        <taxon>Bacillati</taxon>
        <taxon>Actinomycetota</taxon>
        <taxon>Actinomycetes</taxon>
        <taxon>Kitasatosporales</taxon>
        <taxon>Streptomycetaceae</taxon>
        <taxon>Streptomyces</taxon>
    </lineage>
</organism>
<dbReference type="EMBL" id="JAAGMK010000946">
    <property type="protein sequence ID" value="NEB88941.1"/>
    <property type="molecule type" value="Genomic_DNA"/>
</dbReference>
<evidence type="ECO:0008006" key="3">
    <source>
        <dbReference type="Google" id="ProtNLM"/>
    </source>
</evidence>
<evidence type="ECO:0000256" key="1">
    <source>
        <dbReference type="SAM" id="MobiDB-lite"/>
    </source>
</evidence>
<proteinExistence type="predicted"/>
<reference evidence="2" key="1">
    <citation type="submission" date="2020-01" db="EMBL/GenBank/DDBJ databases">
        <title>Insect and environment-associated Actinomycetes.</title>
        <authorList>
            <person name="Currrie C."/>
            <person name="Chevrette M."/>
            <person name="Carlson C."/>
            <person name="Stubbendieck R."/>
            <person name="Wendt-Pienkowski E."/>
        </authorList>
    </citation>
    <scope>NUCLEOTIDE SEQUENCE</scope>
    <source>
        <strain evidence="2">SID505</strain>
    </source>
</reference>
<sequence length="192" mass="21071">MLRAMREGSEMRKLLRDCARKIADLPAPDPFSIPALVAAMEAASGRGIRLVAVDAPEVDLRTACGLRIRGADSTVVLYRPRSTPHQTEHVILHELAHEWLDHGTGIPLDEAMRSMPASVQSEVAEVFRPGVVVQARTRYGSVDEREAELSAYLIKRRIHRADVSGHDLVSRLESSLSHPLAPPRRPRPGGAA</sequence>
<accession>A0A6G3T1A1</accession>
<evidence type="ECO:0000313" key="2">
    <source>
        <dbReference type="EMBL" id="NEB88941.1"/>
    </source>
</evidence>
<gene>
    <name evidence="2" type="ORF">G3I43_32970</name>
</gene>
<name>A0A6G3T1A1_STRAQ</name>
<feature type="region of interest" description="Disordered" evidence="1">
    <location>
        <begin position="171"/>
        <end position="192"/>
    </location>
</feature>
<dbReference type="AlphaFoldDB" id="A0A6G3T1A1"/>
<comment type="caution">
    <text evidence="2">The sequence shown here is derived from an EMBL/GenBank/DDBJ whole genome shotgun (WGS) entry which is preliminary data.</text>
</comment>
<protein>
    <recommendedName>
        <fullName evidence="3">Toxin</fullName>
    </recommendedName>
</protein>